<keyword evidence="4" id="KW-0067">ATP-binding</keyword>
<dbReference type="InterPro" id="IPR003959">
    <property type="entry name" value="ATPase_AAA_core"/>
</dbReference>
<dbReference type="AlphaFoldDB" id="A0A2R5GAI3"/>
<organism evidence="10 11">
    <name type="scientific">Hondaea fermentalgiana</name>
    <dbReference type="NCBI Taxonomy" id="2315210"/>
    <lineage>
        <taxon>Eukaryota</taxon>
        <taxon>Sar</taxon>
        <taxon>Stramenopiles</taxon>
        <taxon>Bigyra</taxon>
        <taxon>Labyrinthulomycetes</taxon>
        <taxon>Thraustochytrida</taxon>
        <taxon>Thraustochytriidae</taxon>
        <taxon>Hondaea</taxon>
    </lineage>
</organism>
<dbReference type="Pfam" id="PF07724">
    <property type="entry name" value="AAA_2"/>
    <property type="match status" value="1"/>
</dbReference>
<dbReference type="PROSITE" id="PS51903">
    <property type="entry name" value="CLP_R"/>
    <property type="match status" value="1"/>
</dbReference>
<dbReference type="InterPro" id="IPR050130">
    <property type="entry name" value="ClpA_ClpB"/>
</dbReference>
<evidence type="ECO:0000256" key="4">
    <source>
        <dbReference type="ARBA" id="ARBA00022840"/>
    </source>
</evidence>
<dbReference type="FunFam" id="3.40.50.300:FF:000120">
    <property type="entry name" value="ATP-dependent chaperone ClpB"/>
    <property type="match status" value="1"/>
</dbReference>
<dbReference type="Pfam" id="PF10431">
    <property type="entry name" value="ClpB_D2-small"/>
    <property type="match status" value="1"/>
</dbReference>
<dbReference type="GO" id="GO:0016887">
    <property type="term" value="F:ATP hydrolysis activity"/>
    <property type="evidence" value="ECO:0007669"/>
    <property type="project" value="InterPro"/>
</dbReference>
<accession>A0A2R5GAI3</accession>
<dbReference type="Gene3D" id="1.10.1780.10">
    <property type="entry name" value="Clp, N-terminal domain"/>
    <property type="match status" value="1"/>
</dbReference>
<evidence type="ECO:0000256" key="6">
    <source>
        <dbReference type="PROSITE-ProRule" id="PRU01251"/>
    </source>
</evidence>
<feature type="region of interest" description="Disordered" evidence="8">
    <location>
        <begin position="521"/>
        <end position="545"/>
    </location>
</feature>
<dbReference type="InParanoid" id="A0A2R5GAI3"/>
<dbReference type="InterPro" id="IPR041546">
    <property type="entry name" value="ClpA/ClpB_AAA_lid"/>
</dbReference>
<dbReference type="InterPro" id="IPR027417">
    <property type="entry name" value="P-loop_NTPase"/>
</dbReference>
<dbReference type="InterPro" id="IPR004176">
    <property type="entry name" value="Clp_R_N"/>
</dbReference>
<dbReference type="SUPFAM" id="SSF52540">
    <property type="entry name" value="P-loop containing nucleoside triphosphate hydrolases"/>
    <property type="match status" value="2"/>
</dbReference>
<dbReference type="SUPFAM" id="SSF81923">
    <property type="entry name" value="Double Clp-N motif"/>
    <property type="match status" value="1"/>
</dbReference>
<reference evidence="10 11" key="1">
    <citation type="submission" date="2017-12" db="EMBL/GenBank/DDBJ databases">
        <title>Sequencing, de novo assembly and annotation of complete genome of a new Thraustochytrid species, strain FCC1311.</title>
        <authorList>
            <person name="Sedici K."/>
            <person name="Godart F."/>
            <person name="Aiese Cigliano R."/>
            <person name="Sanseverino W."/>
            <person name="Barakat M."/>
            <person name="Ortet P."/>
            <person name="Marechal E."/>
            <person name="Cagnac O."/>
            <person name="Amato A."/>
        </authorList>
    </citation>
    <scope>NUCLEOTIDE SEQUENCE [LARGE SCALE GENOMIC DNA]</scope>
</reference>
<feature type="compositionally biased region" description="Basic and acidic residues" evidence="8">
    <location>
        <begin position="693"/>
        <end position="702"/>
    </location>
</feature>
<feature type="compositionally biased region" description="Polar residues" evidence="8">
    <location>
        <begin position="665"/>
        <end position="691"/>
    </location>
</feature>
<feature type="coiled-coil region" evidence="7">
    <location>
        <begin position="185"/>
        <end position="272"/>
    </location>
</feature>
<dbReference type="EMBL" id="BEYU01000038">
    <property type="protein sequence ID" value="GBG28046.1"/>
    <property type="molecule type" value="Genomic_DNA"/>
</dbReference>
<keyword evidence="7" id="KW-0175">Coiled coil</keyword>
<dbReference type="InterPro" id="IPR019489">
    <property type="entry name" value="Clp_ATPase_C"/>
</dbReference>
<dbReference type="InterPro" id="IPR028299">
    <property type="entry name" value="ClpA/B_CS2"/>
</dbReference>
<dbReference type="Pfam" id="PF02861">
    <property type="entry name" value="Clp_N"/>
    <property type="match status" value="1"/>
</dbReference>
<dbReference type="OrthoDB" id="47330at2759"/>
<evidence type="ECO:0000313" key="10">
    <source>
        <dbReference type="EMBL" id="GBG28046.1"/>
    </source>
</evidence>
<keyword evidence="2 6" id="KW-0677">Repeat</keyword>
<dbReference type="Gene3D" id="1.10.8.60">
    <property type="match status" value="1"/>
</dbReference>
<dbReference type="InterPro" id="IPR001270">
    <property type="entry name" value="ClpA/B"/>
</dbReference>
<keyword evidence="11" id="KW-1185">Reference proteome</keyword>
<name>A0A2R5GAI3_9STRA</name>
<dbReference type="PANTHER" id="PTHR11638">
    <property type="entry name" value="ATP-DEPENDENT CLP PROTEASE"/>
    <property type="match status" value="1"/>
</dbReference>
<feature type="domain" description="Clp R" evidence="9">
    <location>
        <begin position="3"/>
        <end position="159"/>
    </location>
</feature>
<protein>
    <submittedName>
        <fullName evidence="10">Heat shock protein, putative</fullName>
    </submittedName>
</protein>
<keyword evidence="3" id="KW-0547">Nucleotide-binding</keyword>
<dbReference type="Gene3D" id="3.40.50.300">
    <property type="entry name" value="P-loop containing nucleotide triphosphate hydrolases"/>
    <property type="match status" value="2"/>
</dbReference>
<dbReference type="SMART" id="SM00382">
    <property type="entry name" value="AAA"/>
    <property type="match status" value="1"/>
</dbReference>
<proteinExistence type="inferred from homology"/>
<comment type="similarity">
    <text evidence="1">Belongs to the ClpA/ClpB family.</text>
</comment>
<keyword evidence="10" id="KW-0346">Stress response</keyword>
<keyword evidence="5" id="KW-0143">Chaperone</keyword>
<evidence type="ECO:0000256" key="1">
    <source>
        <dbReference type="ARBA" id="ARBA00008675"/>
    </source>
</evidence>
<dbReference type="Pfam" id="PF17871">
    <property type="entry name" value="AAA_lid_9"/>
    <property type="match status" value="1"/>
</dbReference>
<feature type="region of interest" description="Disordered" evidence="8">
    <location>
        <begin position="664"/>
        <end position="702"/>
    </location>
</feature>
<dbReference type="PROSITE" id="PS00871">
    <property type="entry name" value="CLPAB_2"/>
    <property type="match status" value="1"/>
</dbReference>
<evidence type="ECO:0000256" key="5">
    <source>
        <dbReference type="ARBA" id="ARBA00023186"/>
    </source>
</evidence>
<dbReference type="CDD" id="cd19499">
    <property type="entry name" value="RecA-like_ClpB_Hsp104-like"/>
    <property type="match status" value="1"/>
</dbReference>
<evidence type="ECO:0000256" key="8">
    <source>
        <dbReference type="SAM" id="MobiDB-lite"/>
    </source>
</evidence>
<dbReference type="FunFam" id="3.40.50.300:FF:000025">
    <property type="entry name" value="ATP-dependent Clp protease subunit"/>
    <property type="match status" value="1"/>
</dbReference>
<gene>
    <name evidence="10" type="ORF">FCC1311_042692</name>
</gene>
<dbReference type="InterPro" id="IPR003593">
    <property type="entry name" value="AAA+_ATPase"/>
</dbReference>
<evidence type="ECO:0000256" key="2">
    <source>
        <dbReference type="ARBA" id="ARBA00022737"/>
    </source>
</evidence>
<evidence type="ECO:0000259" key="9">
    <source>
        <dbReference type="PROSITE" id="PS51903"/>
    </source>
</evidence>
<dbReference type="GO" id="GO:0005524">
    <property type="term" value="F:ATP binding"/>
    <property type="evidence" value="ECO:0007669"/>
    <property type="project" value="UniProtKB-KW"/>
</dbReference>
<dbReference type="GO" id="GO:0005737">
    <property type="term" value="C:cytoplasm"/>
    <property type="evidence" value="ECO:0007669"/>
    <property type="project" value="TreeGrafter"/>
</dbReference>
<dbReference type="PANTHER" id="PTHR11638:SF18">
    <property type="entry name" value="HEAT SHOCK PROTEIN 104"/>
    <property type="match status" value="1"/>
</dbReference>
<comment type="caution">
    <text evidence="10">The sequence shown here is derived from an EMBL/GenBank/DDBJ whole genome shotgun (WGS) entry which is preliminary data.</text>
</comment>
<evidence type="ECO:0000256" key="3">
    <source>
        <dbReference type="ARBA" id="ARBA00022741"/>
    </source>
</evidence>
<dbReference type="PRINTS" id="PR00300">
    <property type="entry name" value="CLPPROTEASEA"/>
</dbReference>
<dbReference type="Proteomes" id="UP000241890">
    <property type="component" value="Unassembled WGS sequence"/>
</dbReference>
<dbReference type="InterPro" id="IPR036628">
    <property type="entry name" value="Clp_N_dom_sf"/>
</dbReference>
<evidence type="ECO:0000256" key="7">
    <source>
        <dbReference type="SAM" id="Coils"/>
    </source>
</evidence>
<evidence type="ECO:0000313" key="11">
    <source>
        <dbReference type="Proteomes" id="UP000241890"/>
    </source>
</evidence>
<sequence>MDPSKWSDETAKVVNAAHELAVSKGHAQLTPAVVAAAMLDQSASLGARLVDRAGGDRASLLHEINMAVSKMPTQDPAPAQLAPSSGLLGVLRAASNFQKKQGDSFLTLDSLLKALAGDASLNVEDTVSILRGIKDSYQSHHGVTIQDAAVVLAAKLAKRYVTQRRLPDSAIDLLDEAAAHVRVQLDSQPEEIDRLERRKLQLEVEETALKQEKDKASKERLKACQRELSAIEDELRPLRLKHDDEKKRVDELRRLRNKIKEVHLKIAQAERDRDLAKVADLRYGAIPELEGQLERLTVEDAKRKLEQADDRLLTEIIGPQDIALVVSRWTGIPVDRLQSSESDKLLKLADRLKTRVIGQDTAIDAVADSIIRARAGLAPETRPIASFLFLGPTGVGKTESVKALAQELFDDPNSMVRIDMSEYMEKHAVSRLVGAAPGYVGYEEGGQLTEAVKRRPYTVILLDEVEKAHRDVFNVLLQVLDDGRLTDGQGTLVDFRNTIIIMTSNIGSQYLIDAAAASGQQRKRRRVSSDRPEADTDSEGGASVDLDDAKSMVMRDVRAHFRPELLNRLDDIIVFEPLAQSQLHSIAEQQLEVLTRQLKVDRNVTVKATRDALDYIVSVAYDPAYGARPLRRWLERHVGTDIGRLILSGAIADGSTVTVVPKDASASSVEKSMPAASTGSSLRFDISNSGMSEDERMETASN</sequence>
<dbReference type="GO" id="GO:0034605">
    <property type="term" value="P:cellular response to heat"/>
    <property type="evidence" value="ECO:0007669"/>
    <property type="project" value="TreeGrafter"/>
</dbReference>
<dbReference type="SMART" id="SM01086">
    <property type="entry name" value="ClpB_D2-small"/>
    <property type="match status" value="1"/>
</dbReference>